<dbReference type="InterPro" id="IPR023696">
    <property type="entry name" value="Ureohydrolase_dom_sf"/>
</dbReference>
<organism evidence="4 5">
    <name type="scientific">Roseicyclus marinus</name>
    <dbReference type="NCBI Taxonomy" id="2161673"/>
    <lineage>
        <taxon>Bacteria</taxon>
        <taxon>Pseudomonadati</taxon>
        <taxon>Pseudomonadota</taxon>
        <taxon>Alphaproteobacteria</taxon>
        <taxon>Rhodobacterales</taxon>
        <taxon>Roseobacteraceae</taxon>
        <taxon>Roseicyclus</taxon>
    </lineage>
</organism>
<evidence type="ECO:0000256" key="2">
    <source>
        <dbReference type="ARBA" id="ARBA00022801"/>
    </source>
</evidence>
<gene>
    <name evidence="4" type="ORF">MACH21_14730</name>
</gene>
<dbReference type="SUPFAM" id="SSF52768">
    <property type="entry name" value="Arginase/deacetylase"/>
    <property type="match status" value="1"/>
</dbReference>
<sequence>MTDPFFQPPSGTDLPRYAGVPSFMRLPYLPPEHPRRAEVDIGIFGLPWDGATSNRPGARHGPRALRDASTMIRERNRATGQEPFRAVKIADLGDVAMSPVDQDEALGNAQAFIRGFWGRGSGPSWLGGIICAP</sequence>
<dbReference type="Gene3D" id="3.40.800.10">
    <property type="entry name" value="Ureohydrolase domain"/>
    <property type="match status" value="1"/>
</dbReference>
<dbReference type="GO" id="GO:0008783">
    <property type="term" value="F:agmatinase activity"/>
    <property type="evidence" value="ECO:0007669"/>
    <property type="project" value="TreeGrafter"/>
</dbReference>
<evidence type="ECO:0008006" key="6">
    <source>
        <dbReference type="Google" id="ProtNLM"/>
    </source>
</evidence>
<evidence type="ECO:0000256" key="3">
    <source>
        <dbReference type="PROSITE-ProRule" id="PRU00742"/>
    </source>
</evidence>
<reference evidence="4 5" key="1">
    <citation type="submission" date="2023-01" db="EMBL/GenBank/DDBJ databases">
        <title>Complete genome sequence of Roseicyclus marinus strain Dej080120_10.</title>
        <authorList>
            <person name="Ueki S."/>
            <person name="Maruyama F."/>
        </authorList>
    </citation>
    <scope>NUCLEOTIDE SEQUENCE [LARGE SCALE GENOMIC DNA]</scope>
    <source>
        <strain evidence="4 5">Dej080120_10</strain>
    </source>
</reference>
<dbReference type="Proteomes" id="UP001337723">
    <property type="component" value="Chromosome"/>
</dbReference>
<dbReference type="GO" id="GO:0033389">
    <property type="term" value="P:putrescine biosynthetic process from arginine, via agmatine"/>
    <property type="evidence" value="ECO:0007669"/>
    <property type="project" value="TreeGrafter"/>
</dbReference>
<accession>A0AA48HJD8</accession>
<proteinExistence type="inferred from homology"/>
<name>A0AA48HJD8_9RHOB</name>
<dbReference type="Pfam" id="PF00491">
    <property type="entry name" value="Arginase"/>
    <property type="match status" value="1"/>
</dbReference>
<dbReference type="KEGG" id="rmai:MACH21_14730"/>
<dbReference type="InterPro" id="IPR006035">
    <property type="entry name" value="Ureohydrolase"/>
</dbReference>
<protein>
    <recommendedName>
        <fullName evidence="6">Agmatinase</fullName>
    </recommendedName>
</protein>
<keyword evidence="2" id="KW-0378">Hydrolase</keyword>
<dbReference type="EMBL" id="AP027266">
    <property type="protein sequence ID" value="BDW85296.1"/>
    <property type="molecule type" value="Genomic_DNA"/>
</dbReference>
<dbReference type="PANTHER" id="PTHR11358:SF26">
    <property type="entry name" value="GUANIDINO ACID HYDROLASE, MITOCHONDRIAL"/>
    <property type="match status" value="1"/>
</dbReference>
<dbReference type="PROSITE" id="PS51409">
    <property type="entry name" value="ARGINASE_2"/>
    <property type="match status" value="1"/>
</dbReference>
<dbReference type="GO" id="GO:0046872">
    <property type="term" value="F:metal ion binding"/>
    <property type="evidence" value="ECO:0007669"/>
    <property type="project" value="UniProtKB-KW"/>
</dbReference>
<evidence type="ECO:0000313" key="5">
    <source>
        <dbReference type="Proteomes" id="UP001337723"/>
    </source>
</evidence>
<evidence type="ECO:0000313" key="4">
    <source>
        <dbReference type="EMBL" id="BDW85296.1"/>
    </source>
</evidence>
<dbReference type="PANTHER" id="PTHR11358">
    <property type="entry name" value="ARGINASE/AGMATINASE"/>
    <property type="match status" value="1"/>
</dbReference>
<keyword evidence="5" id="KW-1185">Reference proteome</keyword>
<evidence type="ECO:0000256" key="1">
    <source>
        <dbReference type="ARBA" id="ARBA00022723"/>
    </source>
</evidence>
<comment type="similarity">
    <text evidence="3">Belongs to the arginase family.</text>
</comment>
<dbReference type="AlphaFoldDB" id="A0AA48HJD8"/>
<keyword evidence="1" id="KW-0479">Metal-binding</keyword>